<dbReference type="OrthoDB" id="11472at2157"/>
<feature type="domain" description="C2H2-type" evidence="2">
    <location>
        <begin position="4"/>
        <end position="32"/>
    </location>
</feature>
<gene>
    <name evidence="3" type="ORF">Harman_36990</name>
</gene>
<name>A0A4C2EMG3_9EURY</name>
<organism evidence="3 4">
    <name type="scientific">Haloarcula mannanilytica</name>
    <dbReference type="NCBI Taxonomy" id="2509225"/>
    <lineage>
        <taxon>Archaea</taxon>
        <taxon>Methanobacteriati</taxon>
        <taxon>Methanobacteriota</taxon>
        <taxon>Stenosarchaea group</taxon>
        <taxon>Halobacteria</taxon>
        <taxon>Halobacteriales</taxon>
        <taxon>Haloarculaceae</taxon>
        <taxon>Haloarcula</taxon>
    </lineage>
</organism>
<dbReference type="CDD" id="cd00085">
    <property type="entry name" value="HNHc"/>
    <property type="match status" value="1"/>
</dbReference>
<dbReference type="Proteomes" id="UP000304382">
    <property type="component" value="Unassembled WGS sequence"/>
</dbReference>
<dbReference type="RefSeq" id="WP_137685185.1">
    <property type="nucleotide sequence ID" value="NZ_BIXZ01000010.1"/>
</dbReference>
<feature type="region of interest" description="Disordered" evidence="1">
    <location>
        <begin position="256"/>
        <end position="275"/>
    </location>
</feature>
<evidence type="ECO:0000256" key="1">
    <source>
        <dbReference type="SAM" id="MobiDB-lite"/>
    </source>
</evidence>
<evidence type="ECO:0000313" key="3">
    <source>
        <dbReference type="EMBL" id="GCF15764.1"/>
    </source>
</evidence>
<dbReference type="SMART" id="SM00507">
    <property type="entry name" value="HNHc"/>
    <property type="match status" value="1"/>
</dbReference>
<dbReference type="Pfam" id="PF18780">
    <property type="entry name" value="HNH_repeat"/>
    <property type="match status" value="2"/>
</dbReference>
<dbReference type="PROSITE" id="PS50157">
    <property type="entry name" value="ZINC_FINGER_C2H2_2"/>
    <property type="match status" value="1"/>
</dbReference>
<dbReference type="AlphaFoldDB" id="A0A4C2EMG3"/>
<reference evidence="3 4" key="1">
    <citation type="submission" date="2019-02" db="EMBL/GenBank/DDBJ databases">
        <title>Haloarcula mannanilyticum sp. nov., a mannan degrading haloarchaeon isolated from commercial salt.</title>
        <authorList>
            <person name="Enomoto S."/>
            <person name="Shimane Y."/>
            <person name="Kamekura M."/>
            <person name="Ito T."/>
            <person name="Moriya O."/>
            <person name="Ihara K."/>
            <person name="Takahashi-Ando N."/>
            <person name="Fukushima Y."/>
            <person name="Yoshida Y."/>
            <person name="Usama R."/>
            <person name="Takai K."/>
            <person name="Minegishi H."/>
        </authorList>
    </citation>
    <scope>NUCLEOTIDE SEQUENCE [LARGE SCALE GENOMIC DNA]</scope>
    <source>
        <strain evidence="3 4">MD130-1</strain>
    </source>
</reference>
<evidence type="ECO:0000259" key="2">
    <source>
        <dbReference type="PROSITE" id="PS50157"/>
    </source>
</evidence>
<dbReference type="InterPro" id="IPR003615">
    <property type="entry name" value="HNH_nuc"/>
</dbReference>
<evidence type="ECO:0000313" key="4">
    <source>
        <dbReference type="Proteomes" id="UP000304382"/>
    </source>
</evidence>
<accession>A0A4C2EMG3</accession>
<sequence length="275" mass="31441">MTDHICDYCGESFATSNELGGHVTAAHRRDQIVTDADLILDDIRRVADELGKPPTAKEMSEHGEYSQRVCQNKFGSWNEALHEAGYVPNRKFRLTDQDLLDEIDRLAEKFGRPPSSGEINQVGKYHKCTYLERFGGWEEALNEAGYLQPRSYQDSTEIPYGPNWLEQRQRALERDDFECQTPWCDVTQIEHQDQVGKELYVHHIIPRNFFYGSDDQFDYQQANALSNLVTVCAKHHLVWEAVAPQRLDVLAYERQPRASAPADRVSLPPEGGEGD</sequence>
<comment type="caution">
    <text evidence="3">The sequence shown here is derived from an EMBL/GenBank/DDBJ whole genome shotgun (WGS) entry which is preliminary data.</text>
</comment>
<dbReference type="InterPro" id="IPR041025">
    <property type="entry name" value="HNH_repeat"/>
</dbReference>
<keyword evidence="4" id="KW-1185">Reference proteome</keyword>
<dbReference type="PROSITE" id="PS00028">
    <property type="entry name" value="ZINC_FINGER_C2H2_1"/>
    <property type="match status" value="1"/>
</dbReference>
<protein>
    <recommendedName>
        <fullName evidence="2">C2H2-type domain-containing protein</fullName>
    </recommendedName>
</protein>
<dbReference type="EMBL" id="BIXZ01000010">
    <property type="protein sequence ID" value="GCF15764.1"/>
    <property type="molecule type" value="Genomic_DNA"/>
</dbReference>
<proteinExistence type="predicted"/>
<dbReference type="InterPro" id="IPR013087">
    <property type="entry name" value="Znf_C2H2_type"/>
</dbReference>